<accession>A0A0L6Z865</accession>
<organism evidence="8 9">
    <name type="scientific">Clostridium homopropionicum DSM 5847</name>
    <dbReference type="NCBI Taxonomy" id="1121318"/>
    <lineage>
        <taxon>Bacteria</taxon>
        <taxon>Bacillati</taxon>
        <taxon>Bacillota</taxon>
        <taxon>Clostridia</taxon>
        <taxon>Eubacteriales</taxon>
        <taxon>Clostridiaceae</taxon>
        <taxon>Clostridium</taxon>
    </lineage>
</organism>
<feature type="transmembrane region" description="Helical" evidence="7">
    <location>
        <begin position="79"/>
        <end position="103"/>
    </location>
</feature>
<reference evidence="9" key="1">
    <citation type="submission" date="2015-08" db="EMBL/GenBank/DDBJ databases">
        <title>Genome sequence of the strict anaerobe Clostridium homopropionicum LuHBu1 (DSM 5847T).</title>
        <authorList>
            <person name="Poehlein A."/>
            <person name="Beck M."/>
            <person name="Schiel-Bengelsdorf B."/>
            <person name="Bengelsdorf F.R."/>
            <person name="Daniel R."/>
            <person name="Duerre P."/>
        </authorList>
    </citation>
    <scope>NUCLEOTIDE SEQUENCE [LARGE SCALE GENOMIC DNA]</scope>
    <source>
        <strain evidence="9">DSM 5847</strain>
    </source>
</reference>
<evidence type="ECO:0000313" key="9">
    <source>
        <dbReference type="Proteomes" id="UP000037043"/>
    </source>
</evidence>
<dbReference type="Pfam" id="PF03547">
    <property type="entry name" value="Mem_trans"/>
    <property type="match status" value="1"/>
</dbReference>
<feature type="transmembrane region" description="Helical" evidence="7">
    <location>
        <begin position="56"/>
        <end position="73"/>
    </location>
</feature>
<proteinExistence type="predicted"/>
<evidence type="ECO:0000256" key="6">
    <source>
        <dbReference type="ARBA" id="ARBA00023136"/>
    </source>
</evidence>
<dbReference type="Proteomes" id="UP000037043">
    <property type="component" value="Unassembled WGS sequence"/>
</dbReference>
<dbReference type="GO" id="GO:0016020">
    <property type="term" value="C:membrane"/>
    <property type="evidence" value="ECO:0007669"/>
    <property type="project" value="UniProtKB-SubCell"/>
</dbReference>
<feature type="transmembrane region" description="Helical" evidence="7">
    <location>
        <begin position="140"/>
        <end position="159"/>
    </location>
</feature>
<dbReference type="InterPro" id="IPR004776">
    <property type="entry name" value="Mem_transp_PIN-like"/>
</dbReference>
<dbReference type="PANTHER" id="PTHR36838">
    <property type="entry name" value="AUXIN EFFLUX CARRIER FAMILY PROTEIN"/>
    <property type="match status" value="1"/>
</dbReference>
<keyword evidence="2" id="KW-0813">Transport</keyword>
<comment type="caution">
    <text evidence="8">The sequence shown here is derived from an EMBL/GenBank/DDBJ whole genome shotgun (WGS) entry which is preliminary data.</text>
</comment>
<keyword evidence="3" id="KW-1003">Cell membrane</keyword>
<feature type="transmembrane region" description="Helical" evidence="7">
    <location>
        <begin position="277"/>
        <end position="294"/>
    </location>
</feature>
<evidence type="ECO:0000256" key="4">
    <source>
        <dbReference type="ARBA" id="ARBA00022692"/>
    </source>
</evidence>
<sequence>MRELQSRWKRVSLNEVRALSDVISNTLPIILFISFGFLIQRKEILKKSTIIDIKKIVMNISLPAVLFITFINMDFKKEYYLIILCIILLMTILYFTGAILNLFKRIHNPLNPFMSTGFSFGLLGVPLYGTVFGVDNLGKISVIGVGHELYMWFIFFTLLKIKFNNDKFTASTIIEMIKSPLIIGVVLGILLNITGFKGFIHEVGILKGIFTTIQYMANIATPLILIIVGYDLKINKKYLRGSIRIVILRIMVVFIIGYAFKFLVLDALIKDDKLFDYAYFTFLILPPPFSTPIFMDKYNAHEYRDLANNVTVLDTIICIIVYVIFVALL</sequence>
<evidence type="ECO:0000256" key="5">
    <source>
        <dbReference type="ARBA" id="ARBA00022989"/>
    </source>
</evidence>
<feature type="transmembrane region" description="Helical" evidence="7">
    <location>
        <begin position="180"/>
        <end position="200"/>
    </location>
</feature>
<dbReference type="AlphaFoldDB" id="A0A0L6Z865"/>
<protein>
    <submittedName>
        <fullName evidence="8">Membrane transport protein</fullName>
    </submittedName>
</protein>
<keyword evidence="5 7" id="KW-1133">Transmembrane helix</keyword>
<keyword evidence="4 7" id="KW-0812">Transmembrane</keyword>
<feature type="transmembrane region" description="Helical" evidence="7">
    <location>
        <begin position="115"/>
        <end position="134"/>
    </location>
</feature>
<keyword evidence="9" id="KW-1185">Reference proteome</keyword>
<keyword evidence="6 7" id="KW-0472">Membrane</keyword>
<feature type="transmembrane region" description="Helical" evidence="7">
    <location>
        <begin position="246"/>
        <end position="265"/>
    </location>
</feature>
<dbReference type="PANTHER" id="PTHR36838:SF3">
    <property type="entry name" value="TRANSPORTER AUXIN EFFLUX CARRIER EC FAMILY"/>
    <property type="match status" value="1"/>
</dbReference>
<evidence type="ECO:0000256" key="1">
    <source>
        <dbReference type="ARBA" id="ARBA00004141"/>
    </source>
</evidence>
<dbReference type="PATRIC" id="fig|1121318.3.peg.2272"/>
<dbReference type="EMBL" id="LHUR01000027">
    <property type="protein sequence ID" value="KOA19155.1"/>
    <property type="molecule type" value="Genomic_DNA"/>
</dbReference>
<evidence type="ECO:0000313" key="8">
    <source>
        <dbReference type="EMBL" id="KOA19155.1"/>
    </source>
</evidence>
<dbReference type="STRING" id="36844.SAMN04488501_10617"/>
<evidence type="ECO:0000256" key="3">
    <source>
        <dbReference type="ARBA" id="ARBA00022475"/>
    </source>
</evidence>
<evidence type="ECO:0000256" key="7">
    <source>
        <dbReference type="SAM" id="Phobius"/>
    </source>
</evidence>
<dbReference type="GO" id="GO:0055085">
    <property type="term" value="P:transmembrane transport"/>
    <property type="evidence" value="ECO:0007669"/>
    <property type="project" value="InterPro"/>
</dbReference>
<feature type="transmembrane region" description="Helical" evidence="7">
    <location>
        <begin position="212"/>
        <end position="234"/>
    </location>
</feature>
<feature type="transmembrane region" description="Helical" evidence="7">
    <location>
        <begin position="306"/>
        <end position="328"/>
    </location>
</feature>
<gene>
    <name evidence="8" type="ORF">CLHOM_22610</name>
</gene>
<name>A0A0L6Z865_9CLOT</name>
<evidence type="ECO:0000256" key="2">
    <source>
        <dbReference type="ARBA" id="ARBA00022448"/>
    </source>
</evidence>
<comment type="subcellular location">
    <subcellularLocation>
        <location evidence="1">Membrane</location>
        <topology evidence="1">Multi-pass membrane protein</topology>
    </subcellularLocation>
</comment>